<dbReference type="RefSeq" id="WP_264788635.1">
    <property type="nucleotide sequence ID" value="NZ_AP026867.1"/>
</dbReference>
<organism evidence="2 3">
    <name type="scientific">Aureispira anguillae</name>
    <dbReference type="NCBI Taxonomy" id="2864201"/>
    <lineage>
        <taxon>Bacteria</taxon>
        <taxon>Pseudomonadati</taxon>
        <taxon>Bacteroidota</taxon>
        <taxon>Saprospiria</taxon>
        <taxon>Saprospirales</taxon>
        <taxon>Saprospiraceae</taxon>
        <taxon>Aureispira</taxon>
    </lineage>
</organism>
<dbReference type="EMBL" id="AP026867">
    <property type="protein sequence ID" value="BDS13354.1"/>
    <property type="molecule type" value="Genomic_DNA"/>
</dbReference>
<accession>A0A915YHZ6</accession>
<evidence type="ECO:0000313" key="3">
    <source>
        <dbReference type="Proteomes" id="UP001060919"/>
    </source>
</evidence>
<dbReference type="AlphaFoldDB" id="A0A915YHZ6"/>
<sequence>MNYLFVLLFFVFGTSTTNAQDWKELSQSSLNLKYQLPHEWYVGGYALDKNCNYTGTTLNASKNQGINMVIFSSKQISIDSLKNKQVWGYNFAPSLAKPEIIETNFLSFEKTLSTWTEDKETTVFRFASSGSDSNYLIYFWGKLEDITKNSSIIEHILESIQTL</sequence>
<feature type="signal peptide" evidence="1">
    <location>
        <begin position="1"/>
        <end position="19"/>
    </location>
</feature>
<name>A0A915YHZ6_9BACT</name>
<evidence type="ECO:0000313" key="2">
    <source>
        <dbReference type="EMBL" id="BDS13354.1"/>
    </source>
</evidence>
<gene>
    <name evidence="2" type="ORF">AsAng_0040910</name>
</gene>
<keyword evidence="3" id="KW-1185">Reference proteome</keyword>
<reference evidence="2" key="1">
    <citation type="submission" date="2022-09" db="EMBL/GenBank/DDBJ databases">
        <title>Aureispira anguillicida sp. nov., isolated from Leptocephalus of Japanese eel Anguilla japonica.</title>
        <authorList>
            <person name="Yuasa K."/>
            <person name="Mekata T."/>
            <person name="Ikunari K."/>
        </authorList>
    </citation>
    <scope>NUCLEOTIDE SEQUENCE</scope>
    <source>
        <strain evidence="2">EL160426</strain>
    </source>
</reference>
<protein>
    <submittedName>
        <fullName evidence="2">Uncharacterized protein</fullName>
    </submittedName>
</protein>
<feature type="chain" id="PRO_5037870615" evidence="1">
    <location>
        <begin position="20"/>
        <end position="163"/>
    </location>
</feature>
<dbReference type="KEGG" id="aup:AsAng_0040910"/>
<evidence type="ECO:0000256" key="1">
    <source>
        <dbReference type="SAM" id="SignalP"/>
    </source>
</evidence>
<dbReference type="Proteomes" id="UP001060919">
    <property type="component" value="Chromosome"/>
</dbReference>
<keyword evidence="1" id="KW-0732">Signal</keyword>
<proteinExistence type="predicted"/>